<dbReference type="InterPro" id="IPR012666">
    <property type="entry name" value="CbtA_put"/>
</dbReference>
<keyword evidence="1" id="KW-0812">Transmembrane</keyword>
<dbReference type="Proteomes" id="UP001143309">
    <property type="component" value="Unassembled WGS sequence"/>
</dbReference>
<feature type="transmembrane region" description="Helical" evidence="1">
    <location>
        <begin position="96"/>
        <end position="118"/>
    </location>
</feature>
<dbReference type="EMBL" id="BSFL01000003">
    <property type="protein sequence ID" value="GLK81126.1"/>
    <property type="molecule type" value="Genomic_DNA"/>
</dbReference>
<sequence>MNLFRTIVLVAALVGLGSGLVLTLVQHFSVQPLIVQAEAFESQRDEAAAPKPHDHAASGEHDHLAAVKADLAAQKAHEAHAHDPDAWAPADGAERFGWTVAANVLSAVGFALLLVSASELKGGLTSWREGLFWGLAGFAAFTLAPSIGLPPEAPGVTGAALEARQLWWIGTVAATALGLALLAFGRSPVLAVLAVALIAAPHVVGAPQADEPPAIPRKLEHDFVVAVIVTGFVFWAALGALAGALRPRFGGA</sequence>
<gene>
    <name evidence="2" type="ORF">GCM10008174_28670</name>
</gene>
<keyword evidence="1" id="KW-1133">Transmembrane helix</keyword>
<name>A0A9W6JR92_9HYPH</name>
<dbReference type="NCBIfam" id="TIGR02458">
    <property type="entry name" value="CbtA"/>
    <property type="match status" value="1"/>
</dbReference>
<evidence type="ECO:0000313" key="3">
    <source>
        <dbReference type="Proteomes" id="UP001143309"/>
    </source>
</evidence>
<dbReference type="RefSeq" id="WP_271201592.1">
    <property type="nucleotide sequence ID" value="NZ_BSFL01000003.1"/>
</dbReference>
<dbReference type="AlphaFoldDB" id="A0A9W6JR92"/>
<feature type="transmembrane region" description="Helical" evidence="1">
    <location>
        <begin position="189"/>
        <end position="208"/>
    </location>
</feature>
<evidence type="ECO:0000256" key="1">
    <source>
        <dbReference type="SAM" id="Phobius"/>
    </source>
</evidence>
<protein>
    <submittedName>
        <fullName evidence="2">Cobalt transporter subunit CbtA</fullName>
    </submittedName>
</protein>
<feature type="transmembrane region" description="Helical" evidence="1">
    <location>
        <begin position="223"/>
        <end position="245"/>
    </location>
</feature>
<feature type="transmembrane region" description="Helical" evidence="1">
    <location>
        <begin position="130"/>
        <end position="147"/>
    </location>
</feature>
<proteinExistence type="predicted"/>
<reference evidence="2" key="2">
    <citation type="submission" date="2023-01" db="EMBL/GenBank/DDBJ databases">
        <authorList>
            <person name="Sun Q."/>
            <person name="Evtushenko L."/>
        </authorList>
    </citation>
    <scope>NUCLEOTIDE SEQUENCE</scope>
    <source>
        <strain evidence="2">VKM B-2748</strain>
    </source>
</reference>
<keyword evidence="3" id="KW-1185">Reference proteome</keyword>
<comment type="caution">
    <text evidence="2">The sequence shown here is derived from an EMBL/GenBank/DDBJ whole genome shotgun (WGS) entry which is preliminary data.</text>
</comment>
<reference evidence="2" key="1">
    <citation type="journal article" date="2014" name="Int. J. Syst. Evol. Microbiol.">
        <title>Complete genome sequence of Corynebacterium casei LMG S-19264T (=DSM 44701T), isolated from a smear-ripened cheese.</title>
        <authorList>
            <consortium name="US DOE Joint Genome Institute (JGI-PGF)"/>
            <person name="Walter F."/>
            <person name="Albersmeier A."/>
            <person name="Kalinowski J."/>
            <person name="Ruckert C."/>
        </authorList>
    </citation>
    <scope>NUCLEOTIDE SEQUENCE</scope>
    <source>
        <strain evidence="2">VKM B-2748</strain>
    </source>
</reference>
<organism evidence="2 3">
    <name type="scientific">Methylopila turkensis</name>
    <dbReference type="NCBI Taxonomy" id="1437816"/>
    <lineage>
        <taxon>Bacteria</taxon>
        <taxon>Pseudomonadati</taxon>
        <taxon>Pseudomonadota</taxon>
        <taxon>Alphaproteobacteria</taxon>
        <taxon>Hyphomicrobiales</taxon>
        <taxon>Methylopilaceae</taxon>
        <taxon>Methylopila</taxon>
    </lineage>
</organism>
<feature type="transmembrane region" description="Helical" evidence="1">
    <location>
        <begin position="167"/>
        <end position="184"/>
    </location>
</feature>
<dbReference type="Pfam" id="PF09490">
    <property type="entry name" value="CbtA"/>
    <property type="match status" value="1"/>
</dbReference>
<accession>A0A9W6JR92</accession>
<evidence type="ECO:0000313" key="2">
    <source>
        <dbReference type="EMBL" id="GLK81126.1"/>
    </source>
</evidence>
<keyword evidence="1" id="KW-0472">Membrane</keyword>